<dbReference type="Proteomes" id="UP001365781">
    <property type="component" value="Unassembled WGS sequence"/>
</dbReference>
<evidence type="ECO:0000313" key="2">
    <source>
        <dbReference type="Proteomes" id="UP001365781"/>
    </source>
</evidence>
<keyword evidence="2" id="KW-1185">Reference proteome</keyword>
<evidence type="ECO:0000313" key="1">
    <source>
        <dbReference type="EMBL" id="MEI5614222.1"/>
    </source>
</evidence>
<name>A0ABU8GM05_9ACTN</name>
<dbReference type="RefSeq" id="WP_319595330.1">
    <property type="nucleotide sequence ID" value="NZ_JBBAYL010000022.1"/>
</dbReference>
<dbReference type="EMBL" id="JBBAYM010000027">
    <property type="protein sequence ID" value="MEI5614222.1"/>
    <property type="molecule type" value="Genomic_DNA"/>
</dbReference>
<dbReference type="InterPro" id="IPR036291">
    <property type="entry name" value="NAD(P)-bd_dom_sf"/>
</dbReference>
<dbReference type="SUPFAM" id="SSF51735">
    <property type="entry name" value="NAD(P)-binding Rossmann-fold domains"/>
    <property type="match status" value="1"/>
</dbReference>
<organism evidence="1 2">
    <name type="scientific">Streptomyces brasiliscabiei</name>
    <dbReference type="NCBI Taxonomy" id="2736302"/>
    <lineage>
        <taxon>Bacteria</taxon>
        <taxon>Bacillati</taxon>
        <taxon>Actinomycetota</taxon>
        <taxon>Actinomycetes</taxon>
        <taxon>Kitasatosporales</taxon>
        <taxon>Streptomycetaceae</taxon>
        <taxon>Streptomyces</taxon>
    </lineage>
</organism>
<protein>
    <submittedName>
        <fullName evidence="1">SDR family NAD(P)-dependent oxidoreductase</fullName>
    </submittedName>
</protein>
<gene>
    <name evidence="1" type="ORF">WB403_34300</name>
</gene>
<dbReference type="Gene3D" id="3.40.50.720">
    <property type="entry name" value="NAD(P)-binding Rossmann-like Domain"/>
    <property type="match status" value="1"/>
</dbReference>
<dbReference type="InterPro" id="IPR002347">
    <property type="entry name" value="SDR_fam"/>
</dbReference>
<reference evidence="1 2" key="1">
    <citation type="submission" date="2024-03" db="EMBL/GenBank/DDBJ databases">
        <title>First Report of Pectobacterium brasiliscabiei causing potato scab in china.</title>
        <authorList>
            <person name="Handique U."/>
        </authorList>
    </citation>
    <scope>NUCLEOTIDE SEQUENCE [LARGE SCALE GENOMIC DNA]</scope>
    <source>
        <strain evidence="1 2">ZRIMU1503</strain>
    </source>
</reference>
<accession>A0ABU8GM05</accession>
<dbReference type="Pfam" id="PF00106">
    <property type="entry name" value="adh_short"/>
    <property type="match status" value="1"/>
</dbReference>
<proteinExistence type="predicted"/>
<comment type="caution">
    <text evidence="1">The sequence shown here is derived from an EMBL/GenBank/DDBJ whole genome shotgun (WGS) entry which is preliminary data.</text>
</comment>
<sequence>MTRLGGQIALVTGGNRGLGREFVRQLLDRGAARVYAAARDPRPIVAGDPWLIPMHFDATDPAQVARAAGIAQDVSVVVNNTAGIAHVGSVPTPTPPVCVSDWRPTCSARSP</sequence>